<dbReference type="Proteomes" id="UP001630127">
    <property type="component" value="Unassembled WGS sequence"/>
</dbReference>
<organism evidence="2 3">
    <name type="scientific">Cinchona calisaya</name>
    <dbReference type="NCBI Taxonomy" id="153742"/>
    <lineage>
        <taxon>Eukaryota</taxon>
        <taxon>Viridiplantae</taxon>
        <taxon>Streptophyta</taxon>
        <taxon>Embryophyta</taxon>
        <taxon>Tracheophyta</taxon>
        <taxon>Spermatophyta</taxon>
        <taxon>Magnoliopsida</taxon>
        <taxon>eudicotyledons</taxon>
        <taxon>Gunneridae</taxon>
        <taxon>Pentapetalae</taxon>
        <taxon>asterids</taxon>
        <taxon>lamiids</taxon>
        <taxon>Gentianales</taxon>
        <taxon>Rubiaceae</taxon>
        <taxon>Cinchonoideae</taxon>
        <taxon>Cinchoneae</taxon>
        <taxon>Cinchona</taxon>
    </lineage>
</organism>
<accession>A0ABD3A5L5</accession>
<sequence>MVASDNSFEVQDVDKTYFVNLLDRICECGAFKISGIPYKHAALGILYRRDKFENYCDVAFKIEPYLKTYSGMIHPIPVGKDSLDMPDVIPAGLIPPPLRRAPGRPRKNRTRGPHEPAPSSQSKRSTTLKCSICLASGQNKRTCQRGLVKAKMGAISAPNHVYNLFYLN</sequence>
<feature type="compositionally biased region" description="Basic residues" evidence="1">
    <location>
        <begin position="101"/>
        <end position="111"/>
    </location>
</feature>
<dbReference type="EMBL" id="JBJUIK010000005">
    <property type="protein sequence ID" value="KAL3527024.1"/>
    <property type="molecule type" value="Genomic_DNA"/>
</dbReference>
<keyword evidence="3" id="KW-1185">Reference proteome</keyword>
<comment type="caution">
    <text evidence="2">The sequence shown here is derived from an EMBL/GenBank/DDBJ whole genome shotgun (WGS) entry which is preliminary data.</text>
</comment>
<reference evidence="2 3" key="1">
    <citation type="submission" date="2024-11" db="EMBL/GenBank/DDBJ databases">
        <title>A near-complete genome assembly of Cinchona calisaya.</title>
        <authorList>
            <person name="Lian D.C."/>
            <person name="Zhao X.W."/>
            <person name="Wei L."/>
        </authorList>
    </citation>
    <scope>NUCLEOTIDE SEQUENCE [LARGE SCALE GENOMIC DNA]</scope>
    <source>
        <tissue evidence="2">Nenye</tissue>
    </source>
</reference>
<evidence type="ECO:0000313" key="2">
    <source>
        <dbReference type="EMBL" id="KAL3527024.1"/>
    </source>
</evidence>
<name>A0ABD3A5L5_9GENT</name>
<feature type="region of interest" description="Disordered" evidence="1">
    <location>
        <begin position="93"/>
        <end position="124"/>
    </location>
</feature>
<evidence type="ECO:0008006" key="4">
    <source>
        <dbReference type="Google" id="ProtNLM"/>
    </source>
</evidence>
<evidence type="ECO:0000313" key="3">
    <source>
        <dbReference type="Proteomes" id="UP001630127"/>
    </source>
</evidence>
<protein>
    <recommendedName>
        <fullName evidence="4">Zinc finger PMZ-type domain-containing protein</fullName>
    </recommendedName>
</protein>
<evidence type="ECO:0000256" key="1">
    <source>
        <dbReference type="SAM" id="MobiDB-lite"/>
    </source>
</evidence>
<proteinExistence type="predicted"/>
<dbReference type="AlphaFoldDB" id="A0ABD3A5L5"/>
<gene>
    <name evidence="2" type="ORF">ACH5RR_011680</name>
</gene>